<dbReference type="GeneID" id="94844336"/>
<dbReference type="SUPFAM" id="SSF52788">
    <property type="entry name" value="Phosphotyrosine protein phosphatases I"/>
    <property type="match status" value="1"/>
</dbReference>
<evidence type="ECO:0000259" key="5">
    <source>
        <dbReference type="SMART" id="SM00226"/>
    </source>
</evidence>
<dbReference type="OrthoDB" id="3388at2759"/>
<reference evidence="6" key="1">
    <citation type="submission" date="2016-10" db="EMBL/GenBank/DDBJ databases">
        <authorList>
            <person name="Benchimol M."/>
            <person name="Almeida L.G."/>
            <person name="Vasconcelos A.T."/>
            <person name="Perreira-Neves A."/>
            <person name="Rosa I.A."/>
            <person name="Tasca T."/>
            <person name="Bogo M.R."/>
            <person name="de Souza W."/>
        </authorList>
    </citation>
    <scope>NUCLEOTIDE SEQUENCE [LARGE SCALE GENOMIC DNA]</scope>
    <source>
        <strain evidence="6">K</strain>
    </source>
</reference>
<organism evidence="6 7">
    <name type="scientific">Tritrichomonas foetus</name>
    <dbReference type="NCBI Taxonomy" id="1144522"/>
    <lineage>
        <taxon>Eukaryota</taxon>
        <taxon>Metamonada</taxon>
        <taxon>Parabasalia</taxon>
        <taxon>Tritrichomonadida</taxon>
        <taxon>Tritrichomonadidae</taxon>
        <taxon>Tritrichomonas</taxon>
    </lineage>
</organism>
<dbReference type="RefSeq" id="XP_068352323.1">
    <property type="nucleotide sequence ID" value="XM_068509632.1"/>
</dbReference>
<dbReference type="Proteomes" id="UP000179807">
    <property type="component" value="Unassembled WGS sequence"/>
</dbReference>
<dbReference type="InterPro" id="IPR023485">
    <property type="entry name" value="Ptyr_pPase"/>
</dbReference>
<evidence type="ECO:0000256" key="3">
    <source>
        <dbReference type="ARBA" id="ARBA00022912"/>
    </source>
</evidence>
<evidence type="ECO:0000256" key="1">
    <source>
        <dbReference type="ARBA" id="ARBA00011063"/>
    </source>
</evidence>
<dbReference type="VEuPathDB" id="TrichDB:TRFO_34392"/>
<name>A0A1J4JJ64_9EUKA</name>
<proteinExistence type="inferred from homology"/>
<feature type="domain" description="Phosphotyrosine protein phosphatase I" evidence="5">
    <location>
        <begin position="6"/>
        <end position="142"/>
    </location>
</feature>
<dbReference type="SMART" id="SM00226">
    <property type="entry name" value="LMWPc"/>
    <property type="match status" value="1"/>
</dbReference>
<dbReference type="PRINTS" id="PR00719">
    <property type="entry name" value="LMWPTPASE"/>
</dbReference>
<dbReference type="PANTHER" id="PTHR11717">
    <property type="entry name" value="LOW MOLECULAR WEIGHT PROTEIN TYROSINE PHOSPHATASE"/>
    <property type="match status" value="1"/>
</dbReference>
<dbReference type="InterPro" id="IPR050438">
    <property type="entry name" value="LMW_PTPase"/>
</dbReference>
<dbReference type="Pfam" id="PF01451">
    <property type="entry name" value="LMWPc"/>
    <property type="match status" value="1"/>
</dbReference>
<evidence type="ECO:0000313" key="7">
    <source>
        <dbReference type="Proteomes" id="UP000179807"/>
    </source>
</evidence>
<dbReference type="Gene3D" id="3.40.50.2300">
    <property type="match status" value="1"/>
</dbReference>
<feature type="active site" description="Nucleophile" evidence="4">
    <location>
        <position position="12"/>
    </location>
</feature>
<protein>
    <submittedName>
        <fullName evidence="6">Low molecular weight phosphotyrosine protein phosphatase</fullName>
    </submittedName>
</protein>
<comment type="similarity">
    <text evidence="1">Belongs to the low molecular weight phosphotyrosine protein phosphatase family.</text>
</comment>
<dbReference type="FunFam" id="3.40.50.2300:FF:000409">
    <property type="entry name" value="Low molecular weight phosphotyrosine protein phosphatase, putative"/>
    <property type="match status" value="1"/>
</dbReference>
<dbReference type="InterPro" id="IPR017867">
    <property type="entry name" value="Tyr_phospatase_low_mol_wt"/>
</dbReference>
<feature type="active site" evidence="4">
    <location>
        <position position="18"/>
    </location>
</feature>
<evidence type="ECO:0000256" key="2">
    <source>
        <dbReference type="ARBA" id="ARBA00022801"/>
    </source>
</evidence>
<accession>A0A1J4JJ64</accession>
<dbReference type="GO" id="GO:0004725">
    <property type="term" value="F:protein tyrosine phosphatase activity"/>
    <property type="evidence" value="ECO:0007669"/>
    <property type="project" value="InterPro"/>
</dbReference>
<keyword evidence="2" id="KW-0378">Hydrolase</keyword>
<dbReference type="InterPro" id="IPR036196">
    <property type="entry name" value="Ptyr_pPase_sf"/>
</dbReference>
<keyword evidence="3" id="KW-0904">Protein phosphatase</keyword>
<comment type="caution">
    <text evidence="6">The sequence shown here is derived from an EMBL/GenBank/DDBJ whole genome shotgun (WGS) entry which is preliminary data.</text>
</comment>
<sequence length="150" mass="17358">MTSKPPSVLFVCLGNIIRSPICEGLLKHRTHGLVIDSAACTRDDLNQHPNKHAQRISKEHGFDISTHVSRLITDADFKKFDIVVSLENYVQRRLQQMKPKDATCQIVRFASYDIDNPWASPYRDFVPMYGQIERAMDEFIEKYIDKAYIK</sequence>
<dbReference type="EMBL" id="MLAK01001018">
    <property type="protein sequence ID" value="OHS99186.1"/>
    <property type="molecule type" value="Genomic_DNA"/>
</dbReference>
<evidence type="ECO:0000313" key="6">
    <source>
        <dbReference type="EMBL" id="OHS99186.1"/>
    </source>
</evidence>
<dbReference type="PANTHER" id="PTHR11717:SF7">
    <property type="entry name" value="LOW MOLECULAR WEIGHT PHOSPHOTYROSINE PROTEIN PHOSPHATASE"/>
    <property type="match status" value="1"/>
</dbReference>
<keyword evidence="7" id="KW-1185">Reference proteome</keyword>
<gene>
    <name evidence="6" type="ORF">TRFO_34392</name>
</gene>
<evidence type="ECO:0000256" key="4">
    <source>
        <dbReference type="PIRSR" id="PIRSR617867-1"/>
    </source>
</evidence>
<dbReference type="AlphaFoldDB" id="A0A1J4JJ64"/>